<name>A0A437J3X1_9SPHN</name>
<keyword evidence="3" id="KW-1185">Reference proteome</keyword>
<dbReference type="EMBL" id="RZUL01000009">
    <property type="protein sequence ID" value="RVT39222.1"/>
    <property type="molecule type" value="Genomic_DNA"/>
</dbReference>
<gene>
    <name evidence="2" type="ORF">ENE74_16155</name>
</gene>
<sequence>MSKPRPYRSTPVFDQDSLPAALRARHDTKAGVWGVIRVIEGELRLTYLDPTSEVILTPDRPGLIEPQQPHFVTPLGTMKMQVDFWDRPPPGF</sequence>
<evidence type="ECO:0000313" key="2">
    <source>
        <dbReference type="EMBL" id="RVT39222.1"/>
    </source>
</evidence>
<organism evidence="2 3">
    <name type="scientific">Sphingobium algorifonticola</name>
    <dbReference type="NCBI Taxonomy" id="2008318"/>
    <lineage>
        <taxon>Bacteria</taxon>
        <taxon>Pseudomonadati</taxon>
        <taxon>Pseudomonadota</taxon>
        <taxon>Alphaproteobacteria</taxon>
        <taxon>Sphingomonadales</taxon>
        <taxon>Sphingomonadaceae</taxon>
        <taxon>Sphingobium</taxon>
    </lineage>
</organism>
<reference evidence="2 3" key="1">
    <citation type="submission" date="2019-01" db="EMBL/GenBank/DDBJ databases">
        <authorList>
            <person name="Chen W.-M."/>
        </authorList>
    </citation>
    <scope>NUCLEOTIDE SEQUENCE [LARGE SCALE GENOMIC DNA]</scope>
    <source>
        <strain evidence="2 3">TLA-22</strain>
    </source>
</reference>
<evidence type="ECO:0000313" key="3">
    <source>
        <dbReference type="Proteomes" id="UP000282977"/>
    </source>
</evidence>
<dbReference type="RefSeq" id="WP_009824053.1">
    <property type="nucleotide sequence ID" value="NZ_RZUL01000009.1"/>
</dbReference>
<dbReference type="InterPro" id="IPR014710">
    <property type="entry name" value="RmlC-like_jellyroll"/>
</dbReference>
<dbReference type="Gene3D" id="2.60.120.10">
    <property type="entry name" value="Jelly Rolls"/>
    <property type="match status" value="1"/>
</dbReference>
<dbReference type="Pfam" id="PF09313">
    <property type="entry name" value="TehB-like"/>
    <property type="match status" value="1"/>
</dbReference>
<comment type="caution">
    <text evidence="2">The sequence shown here is derived from an EMBL/GenBank/DDBJ whole genome shotgun (WGS) entry which is preliminary data.</text>
</comment>
<feature type="domain" description="TehB/YeaR-like" evidence="1">
    <location>
        <begin position="8"/>
        <end position="82"/>
    </location>
</feature>
<dbReference type="OrthoDB" id="7282222at2"/>
<proteinExistence type="predicted"/>
<evidence type="ECO:0000259" key="1">
    <source>
        <dbReference type="Pfam" id="PF09313"/>
    </source>
</evidence>
<protein>
    <submittedName>
        <fullName evidence="2">DUF1971 domain-containing protein</fullName>
    </submittedName>
</protein>
<dbReference type="InterPro" id="IPR015392">
    <property type="entry name" value="TehB/YeaR-like_dom"/>
</dbReference>
<dbReference type="Proteomes" id="UP000282977">
    <property type="component" value="Unassembled WGS sequence"/>
</dbReference>
<accession>A0A437J3X1</accession>
<dbReference type="SUPFAM" id="SSF51197">
    <property type="entry name" value="Clavaminate synthase-like"/>
    <property type="match status" value="1"/>
</dbReference>
<dbReference type="AlphaFoldDB" id="A0A437J3X1"/>